<sequence>MPGPPPGQGFGSPGPGTPPPFYPPPPGGPGGPGMPGMPPPKRSGGGALVALIVGGVLVVVVLIAVVVVVLVSGGKSPEEQLKAAAADVGAARALTYKGTLSGGTDTLQGDVTVTKSGRAGGPVSWNGDNVTLLSADDKRFVKGDSAFWKRKLPSTSNPYFLSGQQWGRVGSSDLDLDFSRLTPTALASKLRQAAILKTKPTKTSVQGRKALKFSGALATFYLSDSDSPELLRYESTFPRIAADVDVKDSSEGGTAVSEMRNQVGELKDSFDSSVRPTVAEYQHKLCNANSSGCRVRGKVRALTTTSGSLRVEVRYSLTAGSYTGSDLGSCTTSVTLSGSDGTWAECEVRSSAWASFSRGSNSRYYQHSDFKVAGISDSELASMQSGFSQD</sequence>
<keyword evidence="4" id="KW-1185">Reference proteome</keyword>
<keyword evidence="2" id="KW-1133">Transmembrane helix</keyword>
<keyword evidence="2" id="KW-0812">Transmembrane</keyword>
<dbReference type="EMBL" id="WEGH01000002">
    <property type="protein sequence ID" value="MQY06104.1"/>
    <property type="molecule type" value="Genomic_DNA"/>
</dbReference>
<feature type="region of interest" description="Disordered" evidence="1">
    <location>
        <begin position="1"/>
        <end position="40"/>
    </location>
</feature>
<evidence type="ECO:0000313" key="3">
    <source>
        <dbReference type="EMBL" id="MQY06104.1"/>
    </source>
</evidence>
<keyword evidence="2" id="KW-0472">Membrane</keyword>
<protein>
    <submittedName>
        <fullName evidence="3">Uncharacterized protein</fullName>
    </submittedName>
</protein>
<evidence type="ECO:0000256" key="2">
    <source>
        <dbReference type="SAM" id="Phobius"/>
    </source>
</evidence>
<feature type="transmembrane region" description="Helical" evidence="2">
    <location>
        <begin position="47"/>
        <end position="71"/>
    </location>
</feature>
<proteinExistence type="predicted"/>
<evidence type="ECO:0000256" key="1">
    <source>
        <dbReference type="SAM" id="MobiDB-lite"/>
    </source>
</evidence>
<organism evidence="3 4">
    <name type="scientific">Actinomadura macrotermitis</name>
    <dbReference type="NCBI Taxonomy" id="2585200"/>
    <lineage>
        <taxon>Bacteria</taxon>
        <taxon>Bacillati</taxon>
        <taxon>Actinomycetota</taxon>
        <taxon>Actinomycetes</taxon>
        <taxon>Streptosporangiales</taxon>
        <taxon>Thermomonosporaceae</taxon>
        <taxon>Actinomadura</taxon>
    </lineage>
</organism>
<dbReference type="RefSeq" id="WP_235959470.1">
    <property type="nucleotide sequence ID" value="NZ_WEGH01000002.1"/>
</dbReference>
<feature type="compositionally biased region" description="Pro residues" evidence="1">
    <location>
        <begin position="15"/>
        <end position="29"/>
    </location>
</feature>
<accession>A0A7K0BZQ0</accession>
<evidence type="ECO:0000313" key="4">
    <source>
        <dbReference type="Proteomes" id="UP000487268"/>
    </source>
</evidence>
<reference evidence="3 4" key="1">
    <citation type="submission" date="2019-10" db="EMBL/GenBank/DDBJ databases">
        <title>Actinomadura rubteroloni sp. nov. and Actinomadura macrotermitis sp. nov., isolated from the gut of fungus growing-termite Macrotermes natalensis.</title>
        <authorList>
            <person name="Benndorf R."/>
            <person name="Martin K."/>
            <person name="Kuefner M."/>
            <person name="De Beer W."/>
            <person name="Kaster A.-K."/>
            <person name="Vollmers J."/>
            <person name="Poulsen M."/>
            <person name="Beemelmanns C."/>
        </authorList>
    </citation>
    <scope>NUCLEOTIDE SEQUENCE [LARGE SCALE GENOMIC DNA]</scope>
    <source>
        <strain evidence="3 4">RB68</strain>
    </source>
</reference>
<dbReference type="AlphaFoldDB" id="A0A7K0BZQ0"/>
<name>A0A7K0BZQ0_9ACTN</name>
<gene>
    <name evidence="3" type="ORF">ACRB68_41840</name>
</gene>
<comment type="caution">
    <text evidence="3">The sequence shown here is derived from an EMBL/GenBank/DDBJ whole genome shotgun (WGS) entry which is preliminary data.</text>
</comment>
<dbReference type="Proteomes" id="UP000487268">
    <property type="component" value="Unassembled WGS sequence"/>
</dbReference>